<accession>A0ABV3QZT5</accession>
<name>A0ABV3QZT5_9HYPH</name>
<dbReference type="Proteomes" id="UP001556196">
    <property type="component" value="Unassembled WGS sequence"/>
</dbReference>
<dbReference type="RefSeq" id="WP_367723416.1">
    <property type="nucleotide sequence ID" value="NZ_JBFOCI010000002.1"/>
</dbReference>
<comment type="caution">
    <text evidence="1">The sequence shown here is derived from an EMBL/GenBank/DDBJ whole genome shotgun (WGS) entry which is preliminary data.</text>
</comment>
<proteinExistence type="predicted"/>
<dbReference type="Pfam" id="PF09839">
    <property type="entry name" value="DUF2066"/>
    <property type="match status" value="1"/>
</dbReference>
<dbReference type="EMBL" id="JBFOCI010000002">
    <property type="protein sequence ID" value="MEW9806345.1"/>
    <property type="molecule type" value="Genomic_DNA"/>
</dbReference>
<keyword evidence="2" id="KW-1185">Reference proteome</keyword>
<dbReference type="InterPro" id="IPR018642">
    <property type="entry name" value="DUF2066"/>
</dbReference>
<protein>
    <submittedName>
        <fullName evidence="1">DUF2066 domain-containing protein</fullName>
    </submittedName>
</protein>
<organism evidence="1 2">
    <name type="scientific">Mesorhizobium marinum</name>
    <dbReference type="NCBI Taxonomy" id="3228790"/>
    <lineage>
        <taxon>Bacteria</taxon>
        <taxon>Pseudomonadati</taxon>
        <taxon>Pseudomonadota</taxon>
        <taxon>Alphaproteobacteria</taxon>
        <taxon>Hyphomicrobiales</taxon>
        <taxon>Phyllobacteriaceae</taxon>
        <taxon>Mesorhizobium</taxon>
    </lineage>
</organism>
<gene>
    <name evidence="1" type="ORF">ABUE31_10145</name>
</gene>
<evidence type="ECO:0000313" key="2">
    <source>
        <dbReference type="Proteomes" id="UP001556196"/>
    </source>
</evidence>
<reference evidence="1 2" key="1">
    <citation type="submission" date="2024-06" db="EMBL/GenBank/DDBJ databases">
        <authorList>
            <person name="Tuo L."/>
        </authorList>
    </citation>
    <scope>NUCLEOTIDE SEQUENCE [LARGE SCALE GENOMIC DNA]</scope>
    <source>
        <strain evidence="1 2">ZMM04-5</strain>
    </source>
</reference>
<sequence>MSLAAVLCRLWFLTLAALVAGTGSLRASGLYTAETVTSGTAEPRRSIGFAACLRRVLVRVSGDPGLDANPLVRATDAAGLIARFSFGDRLAGIPIHDEQGSYDRPHDLTCVFDPGKVDALLERLGRKPWLARPRLAAVISVRGIKGERSMLASNSDGARADDMRASLAAAAEAIALPLVLPAMEQLSDIGLAAEGPVADDIRLGSLARSTGADLALSGALAWSDAALGWIADWRIAAEGVERRWQVRGVGFDDAFRNGVQGAAKVLSGNGQP</sequence>
<evidence type="ECO:0000313" key="1">
    <source>
        <dbReference type="EMBL" id="MEW9806345.1"/>
    </source>
</evidence>